<dbReference type="Proteomes" id="UP000198280">
    <property type="component" value="Unassembled WGS sequence"/>
</dbReference>
<keyword evidence="3" id="KW-1133">Transmembrane helix</keyword>
<dbReference type="AlphaFoldDB" id="A0A239HCI2"/>
<feature type="region of interest" description="Disordered" evidence="2">
    <location>
        <begin position="349"/>
        <end position="379"/>
    </location>
</feature>
<reference evidence="5 6" key="1">
    <citation type="submission" date="2017-06" db="EMBL/GenBank/DDBJ databases">
        <authorList>
            <person name="Kim H.J."/>
            <person name="Triplett B.A."/>
        </authorList>
    </citation>
    <scope>NUCLEOTIDE SEQUENCE [LARGE SCALE GENOMIC DNA]</scope>
    <source>
        <strain evidence="5 6">CGMCC 4.1858</strain>
    </source>
</reference>
<dbReference type="InterPro" id="IPR050922">
    <property type="entry name" value="LytR/CpsA/Psr_CW_biosynth"/>
</dbReference>
<dbReference type="InterPro" id="IPR004474">
    <property type="entry name" value="LytR_CpsA_psr"/>
</dbReference>
<dbReference type="Gene3D" id="3.40.630.190">
    <property type="entry name" value="LCP protein"/>
    <property type="match status" value="1"/>
</dbReference>
<evidence type="ECO:0000256" key="2">
    <source>
        <dbReference type="SAM" id="MobiDB-lite"/>
    </source>
</evidence>
<comment type="similarity">
    <text evidence="1">Belongs to the LytR/CpsA/Psr (LCP) family.</text>
</comment>
<sequence length="379" mass="39954">MPEHADDGRAARRRLRSPSLRSPRRRALRITAWVVATFLLLTTTAVGCLYLKLNGNIRGIDINALLGRDRPADVDNGSMDILVLGSDSRSGSNQKAGGGTDDGTARSDTAMIVHVYQGHDRASVVSIPRDTLVDRPACAEPGGGTAPPRSGEMFNEAYAIGGPACAVKTAETMTGIRMDHYIEVDFSGFQHLIDALGGVTVTTSQAISDDRSHLHLPAGTHHLDGKQALGLVRTRHGVGDGSDLGRIRLQQAFLKALVDRVNGIGLLSSPTRLYEIADTATGAITTDSELASVKKLVGLGESLKGLGSKDIGMVTMPVRYDPADPNRVLPITDQAEQVWAALRADKPIPRSATKGSAGDDVDTNGVVRSSSQASAGGPE</sequence>
<dbReference type="PANTHER" id="PTHR33392">
    <property type="entry name" value="POLYISOPRENYL-TEICHOIC ACID--PEPTIDOGLYCAN TEICHOIC ACID TRANSFERASE TAGU"/>
    <property type="match status" value="1"/>
</dbReference>
<organism evidence="5 6">
    <name type="scientific">Actinacidiphila glaucinigra</name>
    <dbReference type="NCBI Taxonomy" id="235986"/>
    <lineage>
        <taxon>Bacteria</taxon>
        <taxon>Bacillati</taxon>
        <taxon>Actinomycetota</taxon>
        <taxon>Actinomycetes</taxon>
        <taxon>Kitasatosporales</taxon>
        <taxon>Streptomycetaceae</taxon>
        <taxon>Actinacidiphila</taxon>
    </lineage>
</organism>
<gene>
    <name evidence="5" type="ORF">SAMN05216252_108295</name>
</gene>
<dbReference type="PANTHER" id="PTHR33392:SF6">
    <property type="entry name" value="POLYISOPRENYL-TEICHOIC ACID--PEPTIDOGLYCAN TEICHOIC ACID TRANSFERASE TAGU"/>
    <property type="match status" value="1"/>
</dbReference>
<evidence type="ECO:0000313" key="6">
    <source>
        <dbReference type="Proteomes" id="UP000198280"/>
    </source>
</evidence>
<accession>A0A239HCI2</accession>
<dbReference type="NCBIfam" id="TIGR00350">
    <property type="entry name" value="lytR_cpsA_psr"/>
    <property type="match status" value="1"/>
</dbReference>
<dbReference type="RefSeq" id="WP_089225125.1">
    <property type="nucleotide sequence ID" value="NZ_FZOF01000008.1"/>
</dbReference>
<proteinExistence type="inferred from homology"/>
<dbReference type="OrthoDB" id="9782542at2"/>
<evidence type="ECO:0000256" key="1">
    <source>
        <dbReference type="ARBA" id="ARBA00006068"/>
    </source>
</evidence>
<feature type="compositionally biased region" description="Basic and acidic residues" evidence="2">
    <location>
        <begin position="1"/>
        <end position="10"/>
    </location>
</feature>
<protein>
    <submittedName>
        <fullName evidence="5">Transcriptional attenuator, LytR family</fullName>
    </submittedName>
</protein>
<feature type="compositionally biased region" description="Basic residues" evidence="2">
    <location>
        <begin position="11"/>
        <end position="21"/>
    </location>
</feature>
<name>A0A239HCI2_9ACTN</name>
<keyword evidence="3" id="KW-0812">Transmembrane</keyword>
<feature type="region of interest" description="Disordered" evidence="2">
    <location>
        <begin position="1"/>
        <end position="21"/>
    </location>
</feature>
<feature type="transmembrane region" description="Helical" evidence="3">
    <location>
        <begin position="30"/>
        <end position="53"/>
    </location>
</feature>
<evidence type="ECO:0000259" key="4">
    <source>
        <dbReference type="Pfam" id="PF03816"/>
    </source>
</evidence>
<keyword evidence="3" id="KW-0472">Membrane</keyword>
<evidence type="ECO:0000313" key="5">
    <source>
        <dbReference type="EMBL" id="SNS78871.1"/>
    </source>
</evidence>
<evidence type="ECO:0000256" key="3">
    <source>
        <dbReference type="SAM" id="Phobius"/>
    </source>
</evidence>
<dbReference type="Pfam" id="PF03816">
    <property type="entry name" value="LytR_cpsA_psr"/>
    <property type="match status" value="1"/>
</dbReference>
<feature type="domain" description="Cell envelope-related transcriptional attenuator" evidence="4">
    <location>
        <begin position="106"/>
        <end position="261"/>
    </location>
</feature>
<dbReference type="EMBL" id="FZOF01000008">
    <property type="protein sequence ID" value="SNS78871.1"/>
    <property type="molecule type" value="Genomic_DNA"/>
</dbReference>
<keyword evidence="6" id="KW-1185">Reference proteome</keyword>
<feature type="region of interest" description="Disordered" evidence="2">
    <location>
        <begin position="85"/>
        <end position="105"/>
    </location>
</feature>
<feature type="compositionally biased region" description="Polar residues" evidence="2">
    <location>
        <begin position="366"/>
        <end position="379"/>
    </location>
</feature>